<gene>
    <name evidence="3" type="ORF">MAR_001587</name>
</gene>
<feature type="compositionally biased region" description="Basic and acidic residues" evidence="1">
    <location>
        <begin position="27"/>
        <end position="39"/>
    </location>
</feature>
<name>A0ABY7FF23_MYAAR</name>
<feature type="region of interest" description="Disordered" evidence="1">
    <location>
        <begin position="90"/>
        <end position="133"/>
    </location>
</feature>
<dbReference type="Proteomes" id="UP001164746">
    <property type="component" value="Chromosome 11"/>
</dbReference>
<feature type="region of interest" description="Disordered" evidence="1">
    <location>
        <begin position="19"/>
        <end position="39"/>
    </location>
</feature>
<keyword evidence="4" id="KW-1185">Reference proteome</keyword>
<evidence type="ECO:0000313" key="4">
    <source>
        <dbReference type="Proteomes" id="UP001164746"/>
    </source>
</evidence>
<dbReference type="EMBL" id="CP111022">
    <property type="protein sequence ID" value="WAR19749.1"/>
    <property type="molecule type" value="Genomic_DNA"/>
</dbReference>
<feature type="chain" id="PRO_5045936854" evidence="2">
    <location>
        <begin position="17"/>
        <end position="163"/>
    </location>
</feature>
<reference evidence="3" key="1">
    <citation type="submission" date="2022-11" db="EMBL/GenBank/DDBJ databases">
        <title>Centuries of genome instability and evolution in soft-shell clam transmissible cancer (bioRxiv).</title>
        <authorList>
            <person name="Hart S.F.M."/>
            <person name="Yonemitsu M.A."/>
            <person name="Giersch R.M."/>
            <person name="Beal B.F."/>
            <person name="Arriagada G."/>
            <person name="Davis B.W."/>
            <person name="Ostrander E.A."/>
            <person name="Goff S.P."/>
            <person name="Metzger M.J."/>
        </authorList>
    </citation>
    <scope>NUCLEOTIDE SEQUENCE</scope>
    <source>
        <strain evidence="3">MELC-2E11</strain>
        <tissue evidence="3">Siphon/mantle</tissue>
    </source>
</reference>
<feature type="compositionally biased region" description="Basic and acidic residues" evidence="1">
    <location>
        <begin position="90"/>
        <end position="99"/>
    </location>
</feature>
<evidence type="ECO:0000313" key="3">
    <source>
        <dbReference type="EMBL" id="WAR19749.1"/>
    </source>
</evidence>
<organism evidence="3 4">
    <name type="scientific">Mya arenaria</name>
    <name type="common">Soft-shell clam</name>
    <dbReference type="NCBI Taxonomy" id="6604"/>
    <lineage>
        <taxon>Eukaryota</taxon>
        <taxon>Metazoa</taxon>
        <taxon>Spiralia</taxon>
        <taxon>Lophotrochozoa</taxon>
        <taxon>Mollusca</taxon>
        <taxon>Bivalvia</taxon>
        <taxon>Autobranchia</taxon>
        <taxon>Heteroconchia</taxon>
        <taxon>Euheterodonta</taxon>
        <taxon>Imparidentia</taxon>
        <taxon>Neoheterodontei</taxon>
        <taxon>Myida</taxon>
        <taxon>Myoidea</taxon>
        <taxon>Myidae</taxon>
        <taxon>Mya</taxon>
    </lineage>
</organism>
<protein>
    <submittedName>
        <fullName evidence="3">Uncharacterized protein</fullName>
    </submittedName>
</protein>
<keyword evidence="2" id="KW-0732">Signal</keyword>
<sequence length="163" mass="17577">MQYLILAFVMFGLALARPGGDGGNRTQGERPEGGDGERMGKELVEGMAKLCVRMFGEGEGKRDFAAAKVEFGDVCLMLLMQLAENKEAMAGEMSADKSGSDMAQGDRPQGGRPQGERPEGVTPALRRMGKMNDDARRQFDPVALFEAMADVCEMLGPVEAPEE</sequence>
<proteinExistence type="predicted"/>
<feature type="signal peptide" evidence="2">
    <location>
        <begin position="1"/>
        <end position="16"/>
    </location>
</feature>
<evidence type="ECO:0000256" key="2">
    <source>
        <dbReference type="SAM" id="SignalP"/>
    </source>
</evidence>
<accession>A0ABY7FF23</accession>
<evidence type="ECO:0000256" key="1">
    <source>
        <dbReference type="SAM" id="MobiDB-lite"/>
    </source>
</evidence>